<accession>A0A126QL74</accession>
<sequence length="209" mass="23269">MNAVNHKGMIYLIAVIPFFLNDFSNIHASSYEQWVLVDYACRMASLLFLGVLVFKRRLKPGDLGLSLDGKGPLVFWTLILAGMTMAYCLVSEVLLKPLDGLWSAPVVEYDRESAIFLVDMTFGLALVAVSEEIIFRGLALSALKAYTRNPVVIALASAFVFALIHWSTGVRNILDCFVYGMIFMAVTMRVRSIAPATVVHFLLDYYLLA</sequence>
<dbReference type="Pfam" id="PF02517">
    <property type="entry name" value="Rce1-like"/>
    <property type="match status" value="1"/>
</dbReference>
<feature type="transmembrane region" description="Helical" evidence="1">
    <location>
        <begin position="178"/>
        <end position="203"/>
    </location>
</feature>
<dbReference type="Proteomes" id="UP000055611">
    <property type="component" value="Chromosome"/>
</dbReference>
<dbReference type="InterPro" id="IPR003675">
    <property type="entry name" value="Rce1/LyrA-like_dom"/>
</dbReference>
<dbReference type="EMBL" id="SOBK01000007">
    <property type="protein sequence ID" value="TDT87863.1"/>
    <property type="molecule type" value="Genomic_DNA"/>
</dbReference>
<dbReference type="RefSeq" id="WP_066800074.1">
    <property type="nucleotide sequence ID" value="NZ_SOBK01000007.1"/>
</dbReference>
<feature type="transmembrane region" description="Helical" evidence="1">
    <location>
        <begin position="9"/>
        <end position="28"/>
    </location>
</feature>
<dbReference type="GO" id="GO:0080120">
    <property type="term" value="P:CAAX-box protein maturation"/>
    <property type="evidence" value="ECO:0007669"/>
    <property type="project" value="UniProtKB-ARBA"/>
</dbReference>
<gene>
    <name evidence="3" type="ORF">AWY79_03005</name>
    <name evidence="4" type="ORF">EDC59_10758</name>
</gene>
<reference evidence="3 5" key="1">
    <citation type="journal article" date="2016" name="Front. Microbiol.">
        <title>Genome Sequence of the Piezophilic, Mesophilic Sulfate-Reducing Bacterium Desulfovibrio indicus J2T.</title>
        <authorList>
            <person name="Cao J."/>
            <person name="Maignien L."/>
            <person name="Shao Z."/>
            <person name="Alain K."/>
            <person name="Jebbar M."/>
        </authorList>
    </citation>
    <scope>NUCLEOTIDE SEQUENCE [LARGE SCALE GENOMIC DNA]</scope>
    <source>
        <strain evidence="3 5">J2</strain>
    </source>
</reference>
<feature type="transmembrane region" description="Helical" evidence="1">
    <location>
        <begin position="114"/>
        <end position="134"/>
    </location>
</feature>
<evidence type="ECO:0000313" key="3">
    <source>
        <dbReference type="EMBL" id="AMK10155.1"/>
    </source>
</evidence>
<dbReference type="EMBL" id="CP014206">
    <property type="protein sequence ID" value="AMK10155.1"/>
    <property type="molecule type" value="Genomic_DNA"/>
</dbReference>
<dbReference type="AlphaFoldDB" id="A0A126QL74"/>
<dbReference type="GO" id="GO:0004175">
    <property type="term" value="F:endopeptidase activity"/>
    <property type="evidence" value="ECO:0007669"/>
    <property type="project" value="UniProtKB-ARBA"/>
</dbReference>
<reference evidence="4 6" key="2">
    <citation type="submission" date="2019-03" db="EMBL/GenBank/DDBJ databases">
        <title>Genomic Encyclopedia of Type Strains, Phase IV (KMG-IV): sequencing the most valuable type-strain genomes for metagenomic binning, comparative biology and taxonomic classification.</title>
        <authorList>
            <person name="Goeker M."/>
        </authorList>
    </citation>
    <scope>NUCLEOTIDE SEQUENCE [LARGE SCALE GENOMIC DNA]</scope>
    <source>
        <strain evidence="4 6">DSM 101483</strain>
    </source>
</reference>
<dbReference type="Proteomes" id="UP000295506">
    <property type="component" value="Unassembled WGS sequence"/>
</dbReference>
<feature type="transmembrane region" description="Helical" evidence="1">
    <location>
        <begin position="34"/>
        <end position="54"/>
    </location>
</feature>
<evidence type="ECO:0000313" key="6">
    <source>
        <dbReference type="Proteomes" id="UP000295506"/>
    </source>
</evidence>
<evidence type="ECO:0000313" key="4">
    <source>
        <dbReference type="EMBL" id="TDT87863.1"/>
    </source>
</evidence>
<feature type="transmembrane region" description="Helical" evidence="1">
    <location>
        <begin position="146"/>
        <end position="166"/>
    </location>
</feature>
<evidence type="ECO:0000259" key="2">
    <source>
        <dbReference type="Pfam" id="PF02517"/>
    </source>
</evidence>
<proteinExistence type="predicted"/>
<feature type="domain" description="CAAX prenyl protease 2/Lysostaphin resistance protein A-like" evidence="2">
    <location>
        <begin position="116"/>
        <end position="205"/>
    </location>
</feature>
<keyword evidence="1" id="KW-0812">Transmembrane</keyword>
<protein>
    <recommendedName>
        <fullName evidence="2">CAAX prenyl protease 2/Lysostaphin resistance protein A-like domain-containing protein</fullName>
    </recommendedName>
</protein>
<dbReference type="KEGG" id="dej:AWY79_03005"/>
<keyword evidence="1" id="KW-1133">Transmembrane helix</keyword>
<keyword evidence="1" id="KW-0472">Membrane</keyword>
<name>A0A126QL74_9BACT</name>
<feature type="transmembrane region" description="Helical" evidence="1">
    <location>
        <begin position="74"/>
        <end position="94"/>
    </location>
</feature>
<evidence type="ECO:0000313" key="5">
    <source>
        <dbReference type="Proteomes" id="UP000055611"/>
    </source>
</evidence>
<keyword evidence="5" id="KW-1185">Reference proteome</keyword>
<evidence type="ECO:0000256" key="1">
    <source>
        <dbReference type="SAM" id="Phobius"/>
    </source>
</evidence>
<organism evidence="4 6">
    <name type="scientific">Pseudodesulfovibrio indicus</name>
    <dbReference type="NCBI Taxonomy" id="1716143"/>
    <lineage>
        <taxon>Bacteria</taxon>
        <taxon>Pseudomonadati</taxon>
        <taxon>Thermodesulfobacteriota</taxon>
        <taxon>Desulfovibrionia</taxon>
        <taxon>Desulfovibrionales</taxon>
        <taxon>Desulfovibrionaceae</taxon>
    </lineage>
</organism>